<keyword evidence="7 9" id="KW-1133">Transmembrane helix</keyword>
<evidence type="ECO:0000256" key="2">
    <source>
        <dbReference type="ARBA" id="ARBA00010072"/>
    </source>
</evidence>
<dbReference type="InterPro" id="IPR035906">
    <property type="entry name" value="MetI-like_sf"/>
</dbReference>
<accession>A0A1H0LH84</accession>
<dbReference type="PROSITE" id="PS50928">
    <property type="entry name" value="ABC_TM1"/>
    <property type="match status" value="1"/>
</dbReference>
<feature type="transmembrane region" description="Helical" evidence="9">
    <location>
        <begin position="188"/>
        <end position="209"/>
    </location>
</feature>
<organism evidence="11 12">
    <name type="scientific">Filomicrobium insigne</name>
    <dbReference type="NCBI Taxonomy" id="418854"/>
    <lineage>
        <taxon>Bacteria</taxon>
        <taxon>Pseudomonadati</taxon>
        <taxon>Pseudomonadota</taxon>
        <taxon>Alphaproteobacteria</taxon>
        <taxon>Hyphomicrobiales</taxon>
        <taxon>Hyphomicrobiaceae</taxon>
        <taxon>Filomicrobium</taxon>
    </lineage>
</organism>
<feature type="transmembrane region" description="Helical" evidence="9">
    <location>
        <begin position="369"/>
        <end position="391"/>
    </location>
</feature>
<dbReference type="PANTHER" id="PTHR30614">
    <property type="entry name" value="MEMBRANE COMPONENT OF AMINO ACID ABC TRANSPORTER"/>
    <property type="match status" value="1"/>
</dbReference>
<dbReference type="Pfam" id="PF00528">
    <property type="entry name" value="BPD_transp_1"/>
    <property type="match status" value="1"/>
</dbReference>
<feature type="transmembrane region" description="Helical" evidence="9">
    <location>
        <begin position="268"/>
        <end position="291"/>
    </location>
</feature>
<dbReference type="CDD" id="cd06261">
    <property type="entry name" value="TM_PBP2"/>
    <property type="match status" value="1"/>
</dbReference>
<evidence type="ECO:0000259" key="10">
    <source>
        <dbReference type="PROSITE" id="PS50928"/>
    </source>
</evidence>
<dbReference type="Proteomes" id="UP000198795">
    <property type="component" value="Unassembled WGS sequence"/>
</dbReference>
<evidence type="ECO:0000256" key="6">
    <source>
        <dbReference type="ARBA" id="ARBA00022970"/>
    </source>
</evidence>
<proteinExistence type="inferred from homology"/>
<reference evidence="11 12" key="1">
    <citation type="submission" date="2016-10" db="EMBL/GenBank/DDBJ databases">
        <authorList>
            <person name="Varghese N."/>
            <person name="Submissions S."/>
        </authorList>
    </citation>
    <scope>NUCLEOTIDE SEQUENCE [LARGE SCALE GENOMIC DNA]</scope>
    <source>
        <strain evidence="11 12">CGMCC 1.6497</strain>
    </source>
</reference>
<evidence type="ECO:0000256" key="1">
    <source>
        <dbReference type="ARBA" id="ARBA00004429"/>
    </source>
</evidence>
<evidence type="ECO:0000256" key="5">
    <source>
        <dbReference type="ARBA" id="ARBA00022692"/>
    </source>
</evidence>
<dbReference type="SUPFAM" id="SSF161098">
    <property type="entry name" value="MetI-like"/>
    <property type="match status" value="2"/>
</dbReference>
<sequence length="400" mass="43765">MAKLARRDGAVKQTRQLTDYFYDPKVRGILFQVIVVALISWLVYGAVLNTVNNLEAQGIASGFGFLDRTAGFDISQSLIPYENTMTYARAFWVGLLNTLLVAVLGIVFATTVGFMIGAARLSQNWLIAQLATAYVEILRNLPPLLMLFAVYFGVLKTLPSPRESLALPFSSYLNSRGLYVPAVHWEPGFGVVVASLFVAAICVIAYWAWARWRHTQTGRQMPILLPSLGVIVGIPLLAFLLMGMPLSFDPPVQGRFNLTGGIALLPELIALLVGLALYTSAFIAEIVRAGIMGVPTGQREAAAALGLKPGQILWLVVFPQAMRIIIPPLTNQYLNLTKNSSLAVAIGYPDLVSVFAGTVLNQTNQAVEVILITMSVYLVLSLLTSLFMNWFNQRMALVER</sequence>
<keyword evidence="12" id="KW-1185">Reference proteome</keyword>
<dbReference type="InterPro" id="IPR010065">
    <property type="entry name" value="AA_ABC_transptr_permease_3TM"/>
</dbReference>
<keyword evidence="5 9" id="KW-0812">Transmembrane</keyword>
<evidence type="ECO:0000313" key="12">
    <source>
        <dbReference type="Proteomes" id="UP000198795"/>
    </source>
</evidence>
<dbReference type="InterPro" id="IPR000515">
    <property type="entry name" value="MetI-like"/>
</dbReference>
<keyword evidence="8 9" id="KW-0472">Membrane</keyword>
<dbReference type="RefSeq" id="WP_244512383.1">
    <property type="nucleotide sequence ID" value="NZ_FNJC01000002.1"/>
</dbReference>
<comment type="caution">
    <text evidence="11">The sequence shown here is derived from an EMBL/GenBank/DDBJ whole genome shotgun (WGS) entry which is preliminary data.</text>
</comment>
<evidence type="ECO:0000256" key="7">
    <source>
        <dbReference type="ARBA" id="ARBA00022989"/>
    </source>
</evidence>
<evidence type="ECO:0000313" key="11">
    <source>
        <dbReference type="EMBL" id="SDO67514.1"/>
    </source>
</evidence>
<keyword evidence="4" id="KW-1003">Cell membrane</keyword>
<feature type="transmembrane region" description="Helical" evidence="9">
    <location>
        <begin position="221"/>
        <end position="248"/>
    </location>
</feature>
<evidence type="ECO:0000256" key="9">
    <source>
        <dbReference type="RuleBase" id="RU363032"/>
    </source>
</evidence>
<keyword evidence="3 9" id="KW-0813">Transport</keyword>
<comment type="subcellular location">
    <subcellularLocation>
        <location evidence="1">Cell inner membrane</location>
        <topology evidence="1">Multi-pass membrane protein</topology>
    </subcellularLocation>
    <subcellularLocation>
        <location evidence="9">Cell membrane</location>
        <topology evidence="9">Multi-pass membrane protein</topology>
    </subcellularLocation>
</comment>
<feature type="transmembrane region" description="Helical" evidence="9">
    <location>
        <begin position="90"/>
        <end position="116"/>
    </location>
</feature>
<evidence type="ECO:0000256" key="3">
    <source>
        <dbReference type="ARBA" id="ARBA00022448"/>
    </source>
</evidence>
<dbReference type="NCBIfam" id="TIGR01726">
    <property type="entry name" value="HEQRo_perm_3TM"/>
    <property type="match status" value="1"/>
</dbReference>
<feature type="transmembrane region" description="Helical" evidence="9">
    <location>
        <begin position="137"/>
        <end position="155"/>
    </location>
</feature>
<keyword evidence="6" id="KW-0029">Amino-acid transport</keyword>
<gene>
    <name evidence="11" type="ORF">SAMN04488061_1365</name>
</gene>
<dbReference type="InterPro" id="IPR043429">
    <property type="entry name" value="ArtM/GltK/GlnP/TcyL/YhdX-like"/>
</dbReference>
<dbReference type="PANTHER" id="PTHR30614:SF37">
    <property type="entry name" value="AMINO-ACID ABC TRANSPORTER PERMEASE PROTEIN YHDX-RELATED"/>
    <property type="match status" value="1"/>
</dbReference>
<protein>
    <submittedName>
        <fullName evidence="11">General L-amino acid transport system permease protein</fullName>
    </submittedName>
</protein>
<evidence type="ECO:0000256" key="4">
    <source>
        <dbReference type="ARBA" id="ARBA00022475"/>
    </source>
</evidence>
<dbReference type="EMBL" id="FNJC01000002">
    <property type="protein sequence ID" value="SDO67514.1"/>
    <property type="molecule type" value="Genomic_DNA"/>
</dbReference>
<comment type="similarity">
    <text evidence="2">Belongs to the binding-protein-dependent transport system permease family. HisMQ subfamily.</text>
</comment>
<dbReference type="Gene3D" id="1.10.3720.10">
    <property type="entry name" value="MetI-like"/>
    <property type="match status" value="2"/>
</dbReference>
<name>A0A1H0LH84_9HYPH</name>
<evidence type="ECO:0000256" key="8">
    <source>
        <dbReference type="ARBA" id="ARBA00023136"/>
    </source>
</evidence>
<feature type="transmembrane region" description="Helical" evidence="9">
    <location>
        <begin position="29"/>
        <end position="47"/>
    </location>
</feature>
<feature type="domain" description="ABC transmembrane type-1" evidence="10">
    <location>
        <begin position="95"/>
        <end position="388"/>
    </location>
</feature>